<keyword evidence="4" id="KW-1185">Reference proteome</keyword>
<dbReference type="EMBL" id="VVIM01000001">
    <property type="protein sequence ID" value="KAB0805018.1"/>
    <property type="molecule type" value="Genomic_DNA"/>
</dbReference>
<keyword evidence="2" id="KW-0732">Signal</keyword>
<reference evidence="3 4" key="1">
    <citation type="journal article" date="2018" name="Elife">
        <title>Firefly genomes illuminate parallel origins of bioluminescence in beetles.</title>
        <authorList>
            <person name="Fallon T.R."/>
            <person name="Lower S.E."/>
            <person name="Chang C.H."/>
            <person name="Bessho-Uehara M."/>
            <person name="Martin G.J."/>
            <person name="Bewick A.J."/>
            <person name="Behringer M."/>
            <person name="Debat H.J."/>
            <person name="Wong I."/>
            <person name="Day J.C."/>
            <person name="Suvorov A."/>
            <person name="Silva C.J."/>
            <person name="Stanger-Hall K.F."/>
            <person name="Hall D.W."/>
            <person name="Schmitz R.J."/>
            <person name="Nelson D.R."/>
            <person name="Lewis S.M."/>
            <person name="Shigenobu S."/>
            <person name="Bybee S.M."/>
            <person name="Larracuente A.M."/>
            <person name="Oba Y."/>
            <person name="Weng J.K."/>
        </authorList>
    </citation>
    <scope>NUCLEOTIDE SEQUENCE [LARGE SCALE GENOMIC DNA]</scope>
    <source>
        <strain evidence="3">1611_PpyrPB1</strain>
        <tissue evidence="3">Whole body</tissue>
    </source>
</reference>
<feature type="region of interest" description="Disordered" evidence="1">
    <location>
        <begin position="63"/>
        <end position="105"/>
    </location>
</feature>
<gene>
    <name evidence="3" type="ORF">PPYR_01988</name>
</gene>
<evidence type="ECO:0000256" key="1">
    <source>
        <dbReference type="SAM" id="MobiDB-lite"/>
    </source>
</evidence>
<evidence type="ECO:0000313" key="4">
    <source>
        <dbReference type="Proteomes" id="UP000327044"/>
    </source>
</evidence>
<dbReference type="Proteomes" id="UP000327044">
    <property type="component" value="Unassembled WGS sequence"/>
</dbReference>
<proteinExistence type="predicted"/>
<feature type="signal peptide" evidence="2">
    <location>
        <begin position="1"/>
        <end position="20"/>
    </location>
</feature>
<comment type="caution">
    <text evidence="3">The sequence shown here is derived from an EMBL/GenBank/DDBJ whole genome shotgun (WGS) entry which is preliminary data.</text>
</comment>
<name>A0A5N4B638_PHOPY</name>
<feature type="chain" id="PRO_5024447793" description="Secreted protein" evidence="2">
    <location>
        <begin position="21"/>
        <end position="105"/>
    </location>
</feature>
<evidence type="ECO:0008006" key="5">
    <source>
        <dbReference type="Google" id="ProtNLM"/>
    </source>
</evidence>
<feature type="compositionally biased region" description="Polar residues" evidence="1">
    <location>
        <begin position="93"/>
        <end position="105"/>
    </location>
</feature>
<organism evidence="3 4">
    <name type="scientific">Photinus pyralis</name>
    <name type="common">Common eastern firefly</name>
    <name type="synonym">Lampyris pyralis</name>
    <dbReference type="NCBI Taxonomy" id="7054"/>
    <lineage>
        <taxon>Eukaryota</taxon>
        <taxon>Metazoa</taxon>
        <taxon>Ecdysozoa</taxon>
        <taxon>Arthropoda</taxon>
        <taxon>Hexapoda</taxon>
        <taxon>Insecta</taxon>
        <taxon>Pterygota</taxon>
        <taxon>Neoptera</taxon>
        <taxon>Endopterygota</taxon>
        <taxon>Coleoptera</taxon>
        <taxon>Polyphaga</taxon>
        <taxon>Elateriformia</taxon>
        <taxon>Elateroidea</taxon>
        <taxon>Lampyridae</taxon>
        <taxon>Lampyrinae</taxon>
        <taxon>Photinus</taxon>
    </lineage>
</organism>
<accession>A0A5N4B638</accession>
<dbReference type="InParanoid" id="A0A5N4B638"/>
<dbReference type="AlphaFoldDB" id="A0A5N4B638"/>
<sequence length="105" mass="12012">MARQIAPFLVFRFCTTMMTSFLKRLASTCSSYHRGMQSTTRKFWKAVLVALQWYHNAKSELWGDDVDNPGPSQLRQGQPSTESRPRTYLDPTSVGQLSRPIVQSK</sequence>
<protein>
    <recommendedName>
        <fullName evidence="5">Secreted protein</fullName>
    </recommendedName>
</protein>
<evidence type="ECO:0000256" key="2">
    <source>
        <dbReference type="SAM" id="SignalP"/>
    </source>
</evidence>
<feature type="compositionally biased region" description="Polar residues" evidence="1">
    <location>
        <begin position="70"/>
        <end position="82"/>
    </location>
</feature>
<evidence type="ECO:0000313" key="3">
    <source>
        <dbReference type="EMBL" id="KAB0805018.1"/>
    </source>
</evidence>